<protein>
    <submittedName>
        <fullName evidence="1">Uncharacterized protein</fullName>
    </submittedName>
</protein>
<dbReference type="EMBL" id="CP116221">
    <property type="protein sequence ID" value="WCO03406.1"/>
    <property type="molecule type" value="Genomic_DNA"/>
</dbReference>
<accession>A0ABY7S4S2</accession>
<organism evidence="1 2">
    <name type="scientific">Psychroserpens ponticola</name>
    <dbReference type="NCBI Taxonomy" id="2932268"/>
    <lineage>
        <taxon>Bacteria</taxon>
        <taxon>Pseudomonadati</taxon>
        <taxon>Bacteroidota</taxon>
        <taxon>Flavobacteriia</taxon>
        <taxon>Flavobacteriales</taxon>
        <taxon>Flavobacteriaceae</taxon>
        <taxon>Psychroserpens</taxon>
    </lineage>
</organism>
<evidence type="ECO:0000313" key="2">
    <source>
        <dbReference type="Proteomes" id="UP001202717"/>
    </source>
</evidence>
<keyword evidence="2" id="KW-1185">Reference proteome</keyword>
<gene>
    <name evidence="1" type="ORF">MUN68_007840</name>
</gene>
<evidence type="ECO:0000313" key="1">
    <source>
        <dbReference type="EMBL" id="WCO03406.1"/>
    </source>
</evidence>
<name>A0ABY7S4S2_9FLAO</name>
<proteinExistence type="predicted"/>
<sequence>MKTIKLRLILLTLVIFASINYNAISQVGIGVEPEASAMLDVSSTDKGLLAPRMTTAQKNAISSPADGLLVFDTDDNVFCFFDGVSWVRLINENSTSDYTGWADYVDGTYTSGSPFTLVANTKVTLPNDASTTRDSQKPIDITEFYDSANSKITGRDGDGLNVMIEFKVKPTANKTTKITVAIDIGGAVGEIYTRDFITSKGVGIEHFYLSSFNTYTLDTWETNGGTVKIESDYSAEIYDIRYVLTRTHKGR</sequence>
<reference evidence="1 2" key="1">
    <citation type="submission" date="2023-01" db="EMBL/GenBank/DDBJ databases">
        <title>Psychroserpens ponticola sp. nov., isolated from seawater.</title>
        <authorList>
            <person name="Kristyanto S."/>
            <person name="Jung J."/>
            <person name="Kim J.M."/>
            <person name="Jeon C.O."/>
        </authorList>
    </citation>
    <scope>NUCLEOTIDE SEQUENCE [LARGE SCALE GENOMIC DNA]</scope>
    <source>
        <strain evidence="1 2">MSW6</strain>
    </source>
</reference>
<dbReference type="Proteomes" id="UP001202717">
    <property type="component" value="Chromosome"/>
</dbReference>
<dbReference type="RefSeq" id="WP_249994769.1">
    <property type="nucleotide sequence ID" value="NZ_CP116221.1"/>
</dbReference>